<name>A0A426XVI1_ENSVE</name>
<comment type="caution">
    <text evidence="1">The sequence shown here is derived from an EMBL/GenBank/DDBJ whole genome shotgun (WGS) entry which is preliminary data.</text>
</comment>
<dbReference type="EMBL" id="AMZH03017084">
    <property type="protein sequence ID" value="RRT43528.1"/>
    <property type="molecule type" value="Genomic_DNA"/>
</dbReference>
<proteinExistence type="predicted"/>
<protein>
    <submittedName>
        <fullName evidence="1">Uncharacterized protein</fullName>
    </submittedName>
</protein>
<evidence type="ECO:0000313" key="1">
    <source>
        <dbReference type="EMBL" id="RRT43528.1"/>
    </source>
</evidence>
<dbReference type="AlphaFoldDB" id="A0A426XVI1"/>
<accession>A0A426XVI1</accession>
<dbReference type="Proteomes" id="UP000287651">
    <property type="component" value="Unassembled WGS sequence"/>
</dbReference>
<gene>
    <name evidence="1" type="ORF">B296_00056352</name>
</gene>
<sequence length="151" mass="16986">MRKDCHYCFLLLSHSNLQPYLPGMASILIISGYSLHQYHSYASCNEHNCSHIHFIAFVDFGLETLTTARSLRQLDYFIEVDAAVLDIWTVVTFRSNNVNRLREIVYPCISDPDGEDGGQASSSLAVSTRWISTAKLLESDHVTLVQMEGGE</sequence>
<reference evidence="1 2" key="1">
    <citation type="journal article" date="2014" name="Agronomy (Basel)">
        <title>A Draft Genome Sequence for Ensete ventricosum, the Drought-Tolerant Tree Against Hunger.</title>
        <authorList>
            <person name="Harrison J."/>
            <person name="Moore K.A."/>
            <person name="Paszkiewicz K."/>
            <person name="Jones T."/>
            <person name="Grant M."/>
            <person name="Ambacheew D."/>
            <person name="Muzemil S."/>
            <person name="Studholme D.J."/>
        </authorList>
    </citation>
    <scope>NUCLEOTIDE SEQUENCE [LARGE SCALE GENOMIC DNA]</scope>
</reference>
<organism evidence="1 2">
    <name type="scientific">Ensete ventricosum</name>
    <name type="common">Abyssinian banana</name>
    <name type="synonym">Musa ensete</name>
    <dbReference type="NCBI Taxonomy" id="4639"/>
    <lineage>
        <taxon>Eukaryota</taxon>
        <taxon>Viridiplantae</taxon>
        <taxon>Streptophyta</taxon>
        <taxon>Embryophyta</taxon>
        <taxon>Tracheophyta</taxon>
        <taxon>Spermatophyta</taxon>
        <taxon>Magnoliopsida</taxon>
        <taxon>Liliopsida</taxon>
        <taxon>Zingiberales</taxon>
        <taxon>Musaceae</taxon>
        <taxon>Ensete</taxon>
    </lineage>
</organism>
<evidence type="ECO:0000313" key="2">
    <source>
        <dbReference type="Proteomes" id="UP000287651"/>
    </source>
</evidence>